<sequence length="133" mass="12674">MARWVSGVCAVAALLVAAGLAVMLVMGRLNAASQVAGVAGTVLSAAGLVVSVVAFFRTTPGPARRVRGGSVAVAGDANGAALGEDSHVVGLASARGPGAGGGQADVESGPNGIAVGGDANDAALGKRAKRTRS</sequence>
<keyword evidence="4" id="KW-1185">Reference proteome</keyword>
<proteinExistence type="predicted"/>
<accession>A0ABZ1HE54</accession>
<feature type="transmembrane region" description="Helical" evidence="2">
    <location>
        <begin position="31"/>
        <end position="56"/>
    </location>
</feature>
<evidence type="ECO:0000256" key="2">
    <source>
        <dbReference type="SAM" id="Phobius"/>
    </source>
</evidence>
<evidence type="ECO:0000313" key="3">
    <source>
        <dbReference type="EMBL" id="WSD16887.1"/>
    </source>
</evidence>
<keyword evidence="2" id="KW-1133">Transmembrane helix</keyword>
<evidence type="ECO:0000256" key="1">
    <source>
        <dbReference type="SAM" id="MobiDB-lite"/>
    </source>
</evidence>
<organism evidence="3 4">
    <name type="scientific">Streptomyces phaeochromogenes</name>
    <dbReference type="NCBI Taxonomy" id="1923"/>
    <lineage>
        <taxon>Bacteria</taxon>
        <taxon>Bacillati</taxon>
        <taxon>Actinomycetota</taxon>
        <taxon>Actinomycetes</taxon>
        <taxon>Kitasatosporales</taxon>
        <taxon>Streptomycetaceae</taxon>
        <taxon>Streptomyces</taxon>
        <taxon>Streptomyces phaeochromogenes group</taxon>
    </lineage>
</organism>
<feature type="region of interest" description="Disordered" evidence="1">
    <location>
        <begin position="94"/>
        <end position="133"/>
    </location>
</feature>
<evidence type="ECO:0000313" key="4">
    <source>
        <dbReference type="Proteomes" id="UP001340816"/>
    </source>
</evidence>
<dbReference type="RefSeq" id="WP_326760311.1">
    <property type="nucleotide sequence ID" value="NZ_CP109135.1"/>
</dbReference>
<name>A0ABZ1HE54_STRPH</name>
<keyword evidence="2" id="KW-0472">Membrane</keyword>
<dbReference type="EMBL" id="CP109135">
    <property type="protein sequence ID" value="WSD16887.1"/>
    <property type="molecule type" value="Genomic_DNA"/>
</dbReference>
<gene>
    <name evidence="3" type="ORF">OHB35_28580</name>
</gene>
<protein>
    <submittedName>
        <fullName evidence="3">Uncharacterized protein</fullName>
    </submittedName>
</protein>
<reference evidence="3 4" key="1">
    <citation type="submission" date="2022-10" db="EMBL/GenBank/DDBJ databases">
        <title>The complete genomes of actinobacterial strains from the NBC collection.</title>
        <authorList>
            <person name="Joergensen T.S."/>
            <person name="Alvarez Arevalo M."/>
            <person name="Sterndorff E.B."/>
            <person name="Faurdal D."/>
            <person name="Vuksanovic O."/>
            <person name="Mourched A.-S."/>
            <person name="Charusanti P."/>
            <person name="Shaw S."/>
            <person name="Blin K."/>
            <person name="Weber T."/>
        </authorList>
    </citation>
    <scope>NUCLEOTIDE SEQUENCE [LARGE SCALE GENOMIC DNA]</scope>
    <source>
        <strain evidence="3 4">NBC 01752</strain>
    </source>
</reference>
<dbReference type="Proteomes" id="UP001340816">
    <property type="component" value="Chromosome"/>
</dbReference>
<keyword evidence="2" id="KW-0812">Transmembrane</keyword>